<comment type="caution">
    <text evidence="1">The sequence shown here is derived from an EMBL/GenBank/DDBJ whole genome shotgun (WGS) entry which is preliminary data.</text>
</comment>
<dbReference type="EMBL" id="RBWY01000001">
    <property type="protein sequence ID" value="RKS87135.1"/>
    <property type="molecule type" value="Genomic_DNA"/>
</dbReference>
<organism evidence="1 2">
    <name type="scientific">Orbus hercynius</name>
    <dbReference type="NCBI Taxonomy" id="593135"/>
    <lineage>
        <taxon>Bacteria</taxon>
        <taxon>Pseudomonadati</taxon>
        <taxon>Pseudomonadota</taxon>
        <taxon>Gammaproteobacteria</taxon>
        <taxon>Orbales</taxon>
        <taxon>Orbaceae</taxon>
        <taxon>Orbus</taxon>
    </lineage>
</organism>
<protein>
    <submittedName>
        <fullName evidence="1">Uncharacterized protein</fullName>
    </submittedName>
</protein>
<dbReference type="OrthoDB" id="6702050at2"/>
<accession>A0A495RI86</accession>
<proteinExistence type="predicted"/>
<dbReference type="PIRSF" id="PIRSF028589">
    <property type="entry name" value="UCP028589"/>
    <property type="match status" value="1"/>
</dbReference>
<name>A0A495RI86_9GAMM</name>
<sequence length="252" mass="27287">MSQLFSFQGRILLGERLENGKPGKLEWVGNAPSCTLSIATENAEKIESFSGQRLPYGRIQTSKKATIKLNLDEILPTNLVQGLYSTQVKTEGGAITSELLPAGLESGDIIRLDNPFIDEESLIIKDSAANPITVDKTKFIVESVSAGLLKIVNTAGLVQPLKASYHFTKRSAFTILSQTPPERYFVLDGVNTENNQPIVLSLYRVRFDPAESLDLINSEYGSLSLSGSALLDTVNVNDPALGGFGKLELKAA</sequence>
<reference evidence="1 2" key="1">
    <citation type="submission" date="2018-10" db="EMBL/GenBank/DDBJ databases">
        <title>Genomic Encyclopedia of Type Strains, Phase IV (KMG-IV): sequencing the most valuable type-strain genomes for metagenomic binning, comparative biology and taxonomic classification.</title>
        <authorList>
            <person name="Goeker M."/>
        </authorList>
    </citation>
    <scope>NUCLEOTIDE SEQUENCE [LARGE SCALE GENOMIC DNA]</scope>
    <source>
        <strain evidence="1 2">DSM 22228</strain>
    </source>
</reference>
<dbReference type="RefSeq" id="WP_121144052.1">
    <property type="nucleotide sequence ID" value="NZ_RBWY01000001.1"/>
</dbReference>
<dbReference type="Proteomes" id="UP000278542">
    <property type="component" value="Unassembled WGS sequence"/>
</dbReference>
<dbReference type="InterPro" id="IPR016893">
    <property type="entry name" value="UCP028589"/>
</dbReference>
<gene>
    <name evidence="1" type="ORF">DES39_0350</name>
</gene>
<evidence type="ECO:0000313" key="1">
    <source>
        <dbReference type="EMBL" id="RKS87135.1"/>
    </source>
</evidence>
<evidence type="ECO:0000313" key="2">
    <source>
        <dbReference type="Proteomes" id="UP000278542"/>
    </source>
</evidence>
<dbReference type="AlphaFoldDB" id="A0A495RI86"/>
<keyword evidence="2" id="KW-1185">Reference proteome</keyword>